<organism evidence="2 3">
    <name type="scientific">Caballeronia calidae</name>
    <dbReference type="NCBI Taxonomy" id="1777139"/>
    <lineage>
        <taxon>Bacteria</taxon>
        <taxon>Pseudomonadati</taxon>
        <taxon>Pseudomonadota</taxon>
        <taxon>Betaproteobacteria</taxon>
        <taxon>Burkholderiales</taxon>
        <taxon>Burkholderiaceae</taxon>
        <taxon>Caballeronia</taxon>
    </lineage>
</organism>
<evidence type="ECO:0000313" key="3">
    <source>
        <dbReference type="Proteomes" id="UP000071859"/>
    </source>
</evidence>
<evidence type="ECO:0008006" key="4">
    <source>
        <dbReference type="Google" id="ProtNLM"/>
    </source>
</evidence>
<comment type="caution">
    <text evidence="2">The sequence shown here is derived from an EMBL/GenBank/DDBJ whole genome shotgun (WGS) entry which is preliminary data.</text>
</comment>
<sequence length="245" mass="28260">MGDDDIYVRGTLTRVVELLELNDYGVLCLRPFGYDKDPNSEYPGRVGGIREYLDVGNFLSAIGPLITFISSLIIKRSLHPDLDARQFCGCNLVQVHLAMQVAIAAPKNAFLTEYVLACKRNNSGGYDAPEIFVERLGHILDSYRGNKFTDADIRKFETRMLLSHHPFYLLRQRMDDEDDRYDTHRRFKMRFAKRALFHIWVAPIMLLPRPIALVWGSFTTVMGRILNGDLRRGITFALHRLKRRP</sequence>
<dbReference type="EMBL" id="FCOX02000147">
    <property type="protein sequence ID" value="SAL06929.1"/>
    <property type="molecule type" value="Genomic_DNA"/>
</dbReference>
<reference evidence="2" key="1">
    <citation type="submission" date="2016-01" db="EMBL/GenBank/DDBJ databases">
        <authorList>
            <person name="Peeters C."/>
        </authorList>
    </citation>
    <scope>NUCLEOTIDE SEQUENCE</scope>
    <source>
        <strain evidence="2">LMG 29321</strain>
    </source>
</reference>
<gene>
    <name evidence="2" type="ORF">AWB78_08324</name>
</gene>
<dbReference type="Proteomes" id="UP000071859">
    <property type="component" value="Unassembled WGS sequence"/>
</dbReference>
<feature type="transmembrane region" description="Helical" evidence="1">
    <location>
        <begin position="195"/>
        <end position="218"/>
    </location>
</feature>
<accession>A0A158EJA1</accession>
<proteinExistence type="predicted"/>
<feature type="transmembrane region" description="Helical" evidence="1">
    <location>
        <begin position="55"/>
        <end position="74"/>
    </location>
</feature>
<evidence type="ECO:0000313" key="2">
    <source>
        <dbReference type="EMBL" id="SAL06929.1"/>
    </source>
</evidence>
<protein>
    <recommendedName>
        <fullName evidence="4">Glycosyltransferase 2-like domain-containing protein</fullName>
    </recommendedName>
</protein>
<keyword evidence="1" id="KW-0472">Membrane</keyword>
<keyword evidence="1" id="KW-1133">Transmembrane helix</keyword>
<keyword evidence="3" id="KW-1185">Reference proteome</keyword>
<dbReference type="AlphaFoldDB" id="A0A158EJA1"/>
<name>A0A158EJA1_9BURK</name>
<keyword evidence="1" id="KW-0812">Transmembrane</keyword>
<evidence type="ECO:0000256" key="1">
    <source>
        <dbReference type="SAM" id="Phobius"/>
    </source>
</evidence>